<name>A0AAW4G027_GORRU</name>
<proteinExistence type="predicted"/>
<feature type="domain" description="Rhodanese" evidence="3">
    <location>
        <begin position="203"/>
        <end position="287"/>
    </location>
</feature>
<feature type="domain" description="Rhodanese" evidence="3">
    <location>
        <begin position="47"/>
        <end position="141"/>
    </location>
</feature>
<dbReference type="GO" id="GO:0004792">
    <property type="term" value="F:thiosulfate-cyanide sulfurtransferase activity"/>
    <property type="evidence" value="ECO:0007669"/>
    <property type="project" value="TreeGrafter"/>
</dbReference>
<evidence type="ECO:0000256" key="1">
    <source>
        <dbReference type="ARBA" id="ARBA00022679"/>
    </source>
</evidence>
<dbReference type="CDD" id="cd01448">
    <property type="entry name" value="TST_Repeat_1"/>
    <property type="match status" value="1"/>
</dbReference>
<dbReference type="InterPro" id="IPR001763">
    <property type="entry name" value="Rhodanese-like_dom"/>
</dbReference>
<gene>
    <name evidence="4" type="ORF">JTZ10_02325</name>
</gene>
<comment type="caution">
    <text evidence="4">The sequence shown here is derived from an EMBL/GenBank/DDBJ whole genome shotgun (WGS) entry which is preliminary data.</text>
</comment>
<keyword evidence="2" id="KW-0677">Repeat</keyword>
<dbReference type="InterPro" id="IPR036873">
    <property type="entry name" value="Rhodanese-like_dom_sf"/>
</dbReference>
<keyword evidence="1" id="KW-0808">Transferase</keyword>
<dbReference type="PROSITE" id="PS50206">
    <property type="entry name" value="RHODANESE_3"/>
    <property type="match status" value="2"/>
</dbReference>
<reference evidence="4" key="1">
    <citation type="submission" date="2021-02" db="EMBL/GenBank/DDBJ databases">
        <title>Taxonomy, biology and ecology of Rhodococcus bacteria occurring in California pistachio and other woody hosts as revealed by genome sequence analyses.</title>
        <authorList>
            <person name="Riely B."/>
            <person name="Gai Y."/>
        </authorList>
    </citation>
    <scope>NUCLEOTIDE SEQUENCE</scope>
    <source>
        <strain evidence="4">BP-295</strain>
    </source>
</reference>
<accession>A0AAW4G027</accession>
<dbReference type="Proteomes" id="UP001195196">
    <property type="component" value="Unassembled WGS sequence"/>
</dbReference>
<evidence type="ECO:0000313" key="4">
    <source>
        <dbReference type="EMBL" id="MBM7276584.1"/>
    </source>
</evidence>
<dbReference type="RefSeq" id="WP_204717270.1">
    <property type="nucleotide sequence ID" value="NZ_JAFFGU010000001.1"/>
</dbReference>
<evidence type="ECO:0000256" key="2">
    <source>
        <dbReference type="ARBA" id="ARBA00022737"/>
    </source>
</evidence>
<protein>
    <submittedName>
        <fullName evidence="4">Sulfurtransferase</fullName>
    </submittedName>
</protein>
<dbReference type="SMART" id="SM00450">
    <property type="entry name" value="RHOD"/>
    <property type="match status" value="2"/>
</dbReference>
<sequence>MTVAATALVSAEWLSRHADSTIILDASVERSVDDNGQTVFAPGDAVFRAAHIPGARFADLFATFSDPDAPVAFTRPTVDQMAAAASRLGITPSDDIVVYDQLSGAYAARVWLILRSFGFEHAKVLDGGFARWTRLDHPVSAGDVTVPGAGRPDVVALRDLTGPAFADLDEVYEVAIAESPSATIVCALREPDYTGESGGERPGHIPGSLSVPFPDLLNDDGTFSTAKTRKALQSAGIGVDDEVIVYCGGGINAAGAALAFAEAGYPLPRVYDGSLSEWRAHPELPLVTGPLPR</sequence>
<dbReference type="PANTHER" id="PTHR11364:SF27">
    <property type="entry name" value="SULFURTRANSFERASE"/>
    <property type="match status" value="1"/>
</dbReference>
<dbReference type="EMBL" id="JAFFGU010000001">
    <property type="protein sequence ID" value="MBM7276584.1"/>
    <property type="molecule type" value="Genomic_DNA"/>
</dbReference>
<dbReference type="Gene3D" id="3.40.250.10">
    <property type="entry name" value="Rhodanese-like domain"/>
    <property type="match status" value="2"/>
</dbReference>
<dbReference type="SUPFAM" id="SSF52821">
    <property type="entry name" value="Rhodanese/Cell cycle control phosphatase"/>
    <property type="match status" value="2"/>
</dbReference>
<dbReference type="InterPro" id="IPR045078">
    <property type="entry name" value="TST/MPST-like"/>
</dbReference>
<evidence type="ECO:0000259" key="3">
    <source>
        <dbReference type="PROSITE" id="PS50206"/>
    </source>
</evidence>
<dbReference type="Pfam" id="PF00581">
    <property type="entry name" value="Rhodanese"/>
    <property type="match status" value="2"/>
</dbReference>
<dbReference type="AlphaFoldDB" id="A0AAW4G027"/>
<evidence type="ECO:0000313" key="5">
    <source>
        <dbReference type="Proteomes" id="UP001195196"/>
    </source>
</evidence>
<organism evidence="4 5">
    <name type="scientific">Gordonia rubripertincta</name>
    <name type="common">Rhodococcus corallinus</name>
    <dbReference type="NCBI Taxonomy" id="36822"/>
    <lineage>
        <taxon>Bacteria</taxon>
        <taxon>Bacillati</taxon>
        <taxon>Actinomycetota</taxon>
        <taxon>Actinomycetes</taxon>
        <taxon>Mycobacteriales</taxon>
        <taxon>Gordoniaceae</taxon>
        <taxon>Gordonia</taxon>
    </lineage>
</organism>
<dbReference type="PANTHER" id="PTHR11364">
    <property type="entry name" value="THIOSULFATE SULFERTANSFERASE"/>
    <property type="match status" value="1"/>
</dbReference>